<reference evidence="3 4" key="1">
    <citation type="submission" date="2022-07" db="EMBL/GenBank/DDBJ databases">
        <title>Methylomonas rivi sp. nov., Methylomonas rosea sp. nov., Methylomonas aureus sp. nov. and Methylomonas subterranea sp. nov., four novel methanotrophs isolated from a freshwater creek and the deep terrestrial subsurface.</title>
        <authorList>
            <person name="Abin C."/>
            <person name="Sankaranarayanan K."/>
            <person name="Garner C."/>
            <person name="Sindelar R."/>
            <person name="Kotary K."/>
            <person name="Garner R."/>
            <person name="Barclay S."/>
            <person name="Lawson P."/>
            <person name="Krumholz L."/>
        </authorList>
    </citation>
    <scope>NUCLEOTIDE SEQUENCE [LARGE SCALE GENOMIC DNA]</scope>
    <source>
        <strain evidence="3 4">WSC-6</strain>
    </source>
</reference>
<evidence type="ECO:0000313" key="4">
    <source>
        <dbReference type="Proteomes" id="UP001524586"/>
    </source>
</evidence>
<feature type="transmembrane region" description="Helical" evidence="2">
    <location>
        <begin position="20"/>
        <end position="39"/>
    </location>
</feature>
<keyword evidence="4" id="KW-1185">Reference proteome</keyword>
<name>A0ABT1U452_9GAMM</name>
<feature type="region of interest" description="Disordered" evidence="1">
    <location>
        <begin position="63"/>
        <end position="108"/>
    </location>
</feature>
<organism evidence="3 4">
    <name type="scientific">Methylomonas rivi</name>
    <dbReference type="NCBI Taxonomy" id="2952226"/>
    <lineage>
        <taxon>Bacteria</taxon>
        <taxon>Pseudomonadati</taxon>
        <taxon>Pseudomonadota</taxon>
        <taxon>Gammaproteobacteria</taxon>
        <taxon>Methylococcales</taxon>
        <taxon>Methylococcaceae</taxon>
        <taxon>Methylomonas</taxon>
    </lineage>
</organism>
<evidence type="ECO:0000256" key="2">
    <source>
        <dbReference type="SAM" id="Phobius"/>
    </source>
</evidence>
<dbReference type="EMBL" id="JANIBK010000037">
    <property type="protein sequence ID" value="MCQ8128617.1"/>
    <property type="molecule type" value="Genomic_DNA"/>
</dbReference>
<keyword evidence="2" id="KW-1133">Transmembrane helix</keyword>
<evidence type="ECO:0008006" key="5">
    <source>
        <dbReference type="Google" id="ProtNLM"/>
    </source>
</evidence>
<feature type="compositionally biased region" description="Low complexity" evidence="1">
    <location>
        <begin position="75"/>
        <end position="87"/>
    </location>
</feature>
<accession>A0ABT1U452</accession>
<proteinExistence type="predicted"/>
<comment type="caution">
    <text evidence="3">The sequence shown here is derived from an EMBL/GenBank/DDBJ whole genome shotgun (WGS) entry which is preliminary data.</text>
</comment>
<keyword evidence="2" id="KW-0812">Transmembrane</keyword>
<evidence type="ECO:0000313" key="3">
    <source>
        <dbReference type="EMBL" id="MCQ8128617.1"/>
    </source>
</evidence>
<evidence type="ECO:0000256" key="1">
    <source>
        <dbReference type="SAM" id="MobiDB-lite"/>
    </source>
</evidence>
<dbReference type="Proteomes" id="UP001524586">
    <property type="component" value="Unassembled WGS sequence"/>
</dbReference>
<gene>
    <name evidence="3" type="ORF">NP596_09110</name>
</gene>
<feature type="non-terminal residue" evidence="3">
    <location>
        <position position="135"/>
    </location>
</feature>
<sequence>MTTASGTARPNRKVLVPSLALLAAVTVNIGLLLLIGALISDRRIELAQQPQLQPIDFVRVRPKPQPIGSKSPVEAAAIQQAPAQPHPTVTKQIPAPRKPRQAKTEKRVAPQKELFGVAAPRLDIPALGDGAAFPS</sequence>
<protein>
    <recommendedName>
        <fullName evidence="5">Energy transducer TonB</fullName>
    </recommendedName>
</protein>
<keyword evidence="2" id="KW-0472">Membrane</keyword>